<dbReference type="PANTHER" id="PTHR24006:SF888">
    <property type="entry name" value="UBIQUITIN CARBOXYL-TERMINAL HYDROLASE 30"/>
    <property type="match status" value="1"/>
</dbReference>
<keyword evidence="4" id="KW-0645">Protease</keyword>
<dbReference type="InterPro" id="IPR028889">
    <property type="entry name" value="USP"/>
</dbReference>
<dbReference type="InterPro" id="IPR001607">
    <property type="entry name" value="Znf_UBP"/>
</dbReference>
<feature type="domain" description="USP" evidence="12">
    <location>
        <begin position="208"/>
        <end position="578"/>
    </location>
</feature>
<dbReference type="EC" id="3.4.19.12" evidence="3"/>
<evidence type="ECO:0000259" key="13">
    <source>
        <dbReference type="PROSITE" id="PS50271"/>
    </source>
</evidence>
<dbReference type="SMART" id="SM00290">
    <property type="entry name" value="ZnF_UBP"/>
    <property type="match status" value="1"/>
</dbReference>
<dbReference type="CDD" id="cd02257">
    <property type="entry name" value="Peptidase_C19"/>
    <property type="match status" value="1"/>
</dbReference>
<evidence type="ECO:0000256" key="11">
    <source>
        <dbReference type="PROSITE-ProRule" id="PRU00502"/>
    </source>
</evidence>
<comment type="catalytic activity">
    <reaction evidence="1">
        <text>Thiol-dependent hydrolysis of ester, thioester, amide, peptide and isopeptide bonds formed by the C-terminal Gly of ubiquitin (a 76-residue protein attached to proteins as an intracellular targeting signal).</text>
        <dbReference type="EC" id="3.4.19.12"/>
    </reaction>
</comment>
<comment type="similarity">
    <text evidence="2">Belongs to the peptidase C19 family.</text>
</comment>
<dbReference type="SUPFAM" id="SSF54001">
    <property type="entry name" value="Cysteine proteinases"/>
    <property type="match status" value="1"/>
</dbReference>
<dbReference type="PANTHER" id="PTHR24006">
    <property type="entry name" value="UBIQUITIN CARBOXYL-TERMINAL HYDROLASE"/>
    <property type="match status" value="1"/>
</dbReference>
<dbReference type="GO" id="GO:0004843">
    <property type="term" value="F:cysteine-type deubiquitinase activity"/>
    <property type="evidence" value="ECO:0007669"/>
    <property type="project" value="UniProtKB-EC"/>
</dbReference>
<dbReference type="GO" id="GO:0006508">
    <property type="term" value="P:proteolysis"/>
    <property type="evidence" value="ECO:0007669"/>
    <property type="project" value="UniProtKB-KW"/>
</dbReference>
<evidence type="ECO:0000256" key="5">
    <source>
        <dbReference type="ARBA" id="ARBA00022723"/>
    </source>
</evidence>
<dbReference type="Gene3D" id="3.90.70.10">
    <property type="entry name" value="Cysteine proteinases"/>
    <property type="match status" value="1"/>
</dbReference>
<keyword evidence="7" id="KW-0833">Ubl conjugation pathway</keyword>
<reference evidence="14" key="1">
    <citation type="submission" date="2021-01" db="EMBL/GenBank/DDBJ databases">
        <authorList>
            <person name="Corre E."/>
            <person name="Pelletier E."/>
            <person name="Niang G."/>
            <person name="Scheremetjew M."/>
            <person name="Finn R."/>
            <person name="Kale V."/>
            <person name="Holt S."/>
            <person name="Cochrane G."/>
            <person name="Meng A."/>
            <person name="Brown T."/>
            <person name="Cohen L."/>
        </authorList>
    </citation>
    <scope>NUCLEOTIDE SEQUENCE</scope>
    <source>
        <strain evidence="14">CCCM811</strain>
    </source>
</reference>
<dbReference type="PROSITE" id="PS50235">
    <property type="entry name" value="USP_3"/>
    <property type="match status" value="1"/>
</dbReference>
<dbReference type="InterPro" id="IPR001394">
    <property type="entry name" value="Peptidase_C19_UCH"/>
</dbReference>
<dbReference type="Pfam" id="PF02148">
    <property type="entry name" value="zf-UBP"/>
    <property type="match status" value="1"/>
</dbReference>
<evidence type="ECO:0000256" key="7">
    <source>
        <dbReference type="ARBA" id="ARBA00022786"/>
    </source>
</evidence>
<protein>
    <recommendedName>
        <fullName evidence="3">ubiquitinyl hydrolase 1</fullName>
        <ecNumber evidence="3">3.4.19.12</ecNumber>
    </recommendedName>
</protein>
<proteinExistence type="inferred from homology"/>
<evidence type="ECO:0000256" key="2">
    <source>
        <dbReference type="ARBA" id="ARBA00009085"/>
    </source>
</evidence>
<evidence type="ECO:0000313" key="14">
    <source>
        <dbReference type="EMBL" id="CAE0658566.1"/>
    </source>
</evidence>
<evidence type="ECO:0000259" key="12">
    <source>
        <dbReference type="PROSITE" id="PS50235"/>
    </source>
</evidence>
<dbReference type="InterPro" id="IPR038765">
    <property type="entry name" value="Papain-like_cys_pep_sf"/>
</dbReference>
<evidence type="ECO:0000256" key="6">
    <source>
        <dbReference type="ARBA" id="ARBA00022771"/>
    </source>
</evidence>
<name>A0A7S3YQ87_9EUKA</name>
<dbReference type="GO" id="GO:0016579">
    <property type="term" value="P:protein deubiquitination"/>
    <property type="evidence" value="ECO:0007669"/>
    <property type="project" value="InterPro"/>
</dbReference>
<dbReference type="GO" id="GO:0005634">
    <property type="term" value="C:nucleus"/>
    <property type="evidence" value="ECO:0007669"/>
    <property type="project" value="TreeGrafter"/>
</dbReference>
<evidence type="ECO:0000256" key="9">
    <source>
        <dbReference type="ARBA" id="ARBA00022807"/>
    </source>
</evidence>
<evidence type="ECO:0000256" key="10">
    <source>
        <dbReference type="ARBA" id="ARBA00022833"/>
    </source>
</evidence>
<evidence type="ECO:0000256" key="1">
    <source>
        <dbReference type="ARBA" id="ARBA00000707"/>
    </source>
</evidence>
<keyword evidence="8" id="KW-0378">Hydrolase</keyword>
<organism evidence="14">
    <name type="scientific">Lotharella globosa</name>
    <dbReference type="NCBI Taxonomy" id="91324"/>
    <lineage>
        <taxon>Eukaryota</taxon>
        <taxon>Sar</taxon>
        <taxon>Rhizaria</taxon>
        <taxon>Cercozoa</taxon>
        <taxon>Chlorarachniophyceae</taxon>
        <taxon>Lotharella</taxon>
    </lineage>
</organism>
<dbReference type="GO" id="GO:0008270">
    <property type="term" value="F:zinc ion binding"/>
    <property type="evidence" value="ECO:0007669"/>
    <property type="project" value="UniProtKB-KW"/>
</dbReference>
<dbReference type="SUPFAM" id="SSF57850">
    <property type="entry name" value="RING/U-box"/>
    <property type="match status" value="1"/>
</dbReference>
<evidence type="ECO:0000256" key="4">
    <source>
        <dbReference type="ARBA" id="ARBA00022670"/>
    </source>
</evidence>
<evidence type="ECO:0000256" key="3">
    <source>
        <dbReference type="ARBA" id="ARBA00012759"/>
    </source>
</evidence>
<feature type="domain" description="UBP-type" evidence="13">
    <location>
        <begin position="73"/>
        <end position="180"/>
    </location>
</feature>
<keyword evidence="10" id="KW-0862">Zinc</keyword>
<sequence length="600" mass="67282">MAYRGGCKHVPMLSKADFRKMIRRKFLGEVNGSIPSSAQVCPEVTKESSASVIASAGAPYTGKDELIRTQTIIHCEACASEGGGHSEEAKERVRKLVEDSRIGSICNLDLWLCMHCGFMGCLNSSKQHVFGHFKKTGHAVWIQCHDSHVFCIPCLKYVYPRELSGSNRYEQLLDNIVYQWLLTLGRVRIWWRCLEKNEPPGDSKEIVRGVENFGNTCFFTSTCQALTHCKPFCDKITKTYTNDRPIEAELRNLINLYWSKGVSPKHINPRRFFTAVQQNALFGQYGDHTMEDANSLVVDILNGVDPQMANSTFGVRLGSMITCKGTDCIQAQRQSMNAELVTNQWPTRAAEAILDFTFGPAPSLRALPMETVLSLGIAEIANEQQTETKNNNNNNTSTGDIMQGGTRQERAVFQAMTIHVPKDEKPVALEALIKRYFAEEPIPDYKCGKCNKKGACFKTVRPRSLPPVLILQLKRFAPIAMGVQIKCHRKVEVPEMLDMKGFLPDDYKDEAKYKLSSMVVHDGGMGGGHNMCYTRLNDASGGARYGSGWFWFSDRHIGPVTQQEVSAAEPYILFYERVQEEEEKTDKTERMHVEGGGSLN</sequence>
<keyword evidence="9" id="KW-0788">Thiol protease</keyword>
<keyword evidence="6 11" id="KW-0863">Zinc-finger</keyword>
<dbReference type="PROSITE" id="PS50271">
    <property type="entry name" value="ZF_UBP"/>
    <property type="match status" value="1"/>
</dbReference>
<dbReference type="Pfam" id="PF00443">
    <property type="entry name" value="UCH"/>
    <property type="match status" value="1"/>
</dbReference>
<dbReference type="GO" id="GO:0005829">
    <property type="term" value="C:cytosol"/>
    <property type="evidence" value="ECO:0007669"/>
    <property type="project" value="TreeGrafter"/>
</dbReference>
<dbReference type="AlphaFoldDB" id="A0A7S3YQ87"/>
<accession>A0A7S3YQ87</accession>
<dbReference type="Gene3D" id="3.30.40.10">
    <property type="entry name" value="Zinc/RING finger domain, C3HC4 (zinc finger)"/>
    <property type="match status" value="1"/>
</dbReference>
<dbReference type="InterPro" id="IPR013083">
    <property type="entry name" value="Znf_RING/FYVE/PHD"/>
</dbReference>
<gene>
    <name evidence="14" type="ORF">LGLO00237_LOCUS10138</name>
</gene>
<dbReference type="InterPro" id="IPR050164">
    <property type="entry name" value="Peptidase_C19"/>
</dbReference>
<evidence type="ECO:0000256" key="8">
    <source>
        <dbReference type="ARBA" id="ARBA00022801"/>
    </source>
</evidence>
<keyword evidence="5" id="KW-0479">Metal-binding</keyword>
<dbReference type="EMBL" id="HBIV01013806">
    <property type="protein sequence ID" value="CAE0658566.1"/>
    <property type="molecule type" value="Transcribed_RNA"/>
</dbReference>